<reference evidence="1 2" key="1">
    <citation type="submission" date="2019-04" db="EMBL/GenBank/DDBJ databases">
        <title>Genome sequence of strain 7209-2.</title>
        <authorList>
            <person name="Gao J."/>
            <person name="Sun J."/>
        </authorList>
    </citation>
    <scope>NUCLEOTIDE SEQUENCE [LARGE SCALE GENOMIC DNA]</scope>
    <source>
        <strain evidence="1 2">7209-2</strain>
    </source>
</reference>
<organism evidence="1 2">
    <name type="scientific">Rhizobium rhizophilum</name>
    <dbReference type="NCBI Taxonomy" id="1850373"/>
    <lineage>
        <taxon>Bacteria</taxon>
        <taxon>Pseudomonadati</taxon>
        <taxon>Pseudomonadota</taxon>
        <taxon>Alphaproteobacteria</taxon>
        <taxon>Hyphomicrobiales</taxon>
        <taxon>Rhizobiaceae</taxon>
        <taxon>Rhizobium/Agrobacterium group</taxon>
        <taxon>Rhizobium</taxon>
    </lineage>
</organism>
<dbReference type="InterPro" id="IPR038666">
    <property type="entry name" value="SSP1_head-tail_sf"/>
</dbReference>
<gene>
    <name evidence="1" type="ORF">E9677_12550</name>
</gene>
<dbReference type="Pfam" id="PF05521">
    <property type="entry name" value="Phage_HCP"/>
    <property type="match status" value="1"/>
</dbReference>
<sequence length="119" mass="13004">MAKPPSEPEFDRKVRFQARSISDDGYGNQISGPFEDKFTVWAALRPGGLSEAVAAARLEGTQVLHVYVRSSTQTRQITSEWQAVINDHGVARTYAITAQPDGITMPGFVYFQVKSGVAA</sequence>
<dbReference type="Gene3D" id="2.40.10.270">
    <property type="entry name" value="Bacteriophage SPP1 head-tail adaptor protein"/>
    <property type="match status" value="1"/>
</dbReference>
<name>A0ABY2QT11_9HYPH</name>
<keyword evidence="2" id="KW-1185">Reference proteome</keyword>
<protein>
    <submittedName>
        <fullName evidence="1">Head-tail adaptor protein</fullName>
    </submittedName>
</protein>
<accession>A0ABY2QT11</accession>
<proteinExistence type="predicted"/>
<evidence type="ECO:0000313" key="2">
    <source>
        <dbReference type="Proteomes" id="UP000309667"/>
    </source>
</evidence>
<comment type="caution">
    <text evidence="1">The sequence shown here is derived from an EMBL/GenBank/DDBJ whole genome shotgun (WGS) entry which is preliminary data.</text>
</comment>
<dbReference type="RefSeq" id="WP_136558442.1">
    <property type="nucleotide sequence ID" value="NZ_STGT01000003.1"/>
</dbReference>
<dbReference type="InterPro" id="IPR008767">
    <property type="entry name" value="Phage_SPP1_head-tail_adaptor"/>
</dbReference>
<evidence type="ECO:0000313" key="1">
    <source>
        <dbReference type="EMBL" id="THV13734.1"/>
    </source>
</evidence>
<dbReference type="EMBL" id="STGT01000003">
    <property type="protein sequence ID" value="THV13734.1"/>
    <property type="molecule type" value="Genomic_DNA"/>
</dbReference>
<dbReference type="Proteomes" id="UP000309667">
    <property type="component" value="Unassembled WGS sequence"/>
</dbReference>